<evidence type="ECO:0000256" key="2">
    <source>
        <dbReference type="ARBA" id="ARBA00012483"/>
    </source>
</evidence>
<dbReference type="CDD" id="cd16450">
    <property type="entry name" value="mRING-C3HGC3_RFWD3"/>
    <property type="match status" value="1"/>
</dbReference>
<comment type="subcellular location">
    <subcellularLocation>
        <location evidence="4">Nucleus</location>
        <location evidence="4">Nuclear body</location>
    </subcellularLocation>
</comment>
<dbReference type="PROSITE" id="PS50089">
    <property type="entry name" value="ZF_RING_2"/>
    <property type="match status" value="1"/>
</dbReference>
<dbReference type="InterPro" id="IPR056527">
    <property type="entry name" value="WD40_RFWD3"/>
</dbReference>
<evidence type="ECO:0000259" key="8">
    <source>
        <dbReference type="PROSITE" id="PS50089"/>
    </source>
</evidence>
<keyword evidence="3" id="KW-0853">WD repeat</keyword>
<dbReference type="InterPro" id="IPR036322">
    <property type="entry name" value="WD40_repeat_dom_sf"/>
</dbReference>
<dbReference type="Gene3D" id="2.130.10.10">
    <property type="entry name" value="YVTN repeat-like/Quinoprotein amine dehydrogenase"/>
    <property type="match status" value="1"/>
</dbReference>
<dbReference type="EC" id="2.3.2.27" evidence="2"/>
<dbReference type="GO" id="GO:0036297">
    <property type="term" value="P:interstrand cross-link repair"/>
    <property type="evidence" value="ECO:0007669"/>
    <property type="project" value="InterPro"/>
</dbReference>
<feature type="region of interest" description="Disordered" evidence="7">
    <location>
        <begin position="1"/>
        <end position="24"/>
    </location>
</feature>
<feature type="compositionally biased region" description="Acidic residues" evidence="7">
    <location>
        <begin position="11"/>
        <end position="23"/>
    </location>
</feature>
<organism evidence="9 10">
    <name type="scientific">Oldenlandia corymbosa var. corymbosa</name>
    <dbReference type="NCBI Taxonomy" id="529605"/>
    <lineage>
        <taxon>Eukaryota</taxon>
        <taxon>Viridiplantae</taxon>
        <taxon>Streptophyta</taxon>
        <taxon>Embryophyta</taxon>
        <taxon>Tracheophyta</taxon>
        <taxon>Spermatophyta</taxon>
        <taxon>Magnoliopsida</taxon>
        <taxon>eudicotyledons</taxon>
        <taxon>Gunneridae</taxon>
        <taxon>Pentapetalae</taxon>
        <taxon>asterids</taxon>
        <taxon>lamiids</taxon>
        <taxon>Gentianales</taxon>
        <taxon>Rubiaceae</taxon>
        <taxon>Rubioideae</taxon>
        <taxon>Spermacoceae</taxon>
        <taxon>Hedyotis-Oldenlandia complex</taxon>
        <taxon>Oldenlandia</taxon>
    </lineage>
</organism>
<dbReference type="InterPro" id="IPR001841">
    <property type="entry name" value="Znf_RING"/>
</dbReference>
<dbReference type="SUPFAM" id="SSF50978">
    <property type="entry name" value="WD40 repeat-like"/>
    <property type="match status" value="1"/>
</dbReference>
<dbReference type="GO" id="GO:0016567">
    <property type="term" value="P:protein ubiquitination"/>
    <property type="evidence" value="ECO:0007669"/>
    <property type="project" value="InterPro"/>
</dbReference>
<dbReference type="InterPro" id="IPR015943">
    <property type="entry name" value="WD40/YVTN_repeat-like_dom_sf"/>
</dbReference>
<sequence>MPAGQRSANDGEGEEGWDQEGYDPDYAFYLSQHMGFEDSVSGAATSSQDQPAVATNSQGQRETPEGGNQHNLKRSQVIDPIPMDVDNTESDDEGDWSRGEIDGLFCPICMEGWTTGGDHQVCCIPCGHIYGMSCIKKWLHQLGNRGKCPQCNRKCKLKDIRPLYASRIVAVDQELQKQLRSLESKCASLEEKDADWSRKEKEWKKREHDLHVQVKDLTERTTYLEKSLNDARSSLQEQLNYGNHLRNNLLDEVYYKFFFIDRVNQGSPPGFIILKELQMQGARLFDFDIHNQSLLLARRLSGMGGAYMLTKISLLTPHERENIQLPVNVKVVKDLRVSPHDRLALLASLGKKLSVISTESNNTVLTYDLPTAAWSCAWDVNNSQYLYAGLQDGMVLEFDLRQTSRPVDSMVGLTDNPVHTIYSLSADSALSSGRRSVLTASSAGLCHWNFGSSEERSFLIPESLNQGVCISLAYGPKSGDIVASFRPKVQMEGPTGLSQPLSTQSSSLLGQAVQGLHAHYRSVGGTNSITRYQKLGSTCANVDRIRLPQSAVIDRGDKNSYFAAGDEATGDLVLQELPTLEFAQRIKSSKPPIRDVKYSRILDSELLSCLCEDTLQLFRCKLP</sequence>
<dbReference type="InterPro" id="IPR013083">
    <property type="entry name" value="Znf_RING/FYVE/PHD"/>
</dbReference>
<keyword evidence="5" id="KW-0863">Zinc-finger</keyword>
<dbReference type="GO" id="GO:0061630">
    <property type="term" value="F:ubiquitin protein ligase activity"/>
    <property type="evidence" value="ECO:0007669"/>
    <property type="project" value="UniProtKB-EC"/>
</dbReference>
<dbReference type="SMART" id="SM00184">
    <property type="entry name" value="RING"/>
    <property type="match status" value="1"/>
</dbReference>
<evidence type="ECO:0000256" key="6">
    <source>
        <dbReference type="SAM" id="Coils"/>
    </source>
</evidence>
<dbReference type="GO" id="GO:0008270">
    <property type="term" value="F:zinc ion binding"/>
    <property type="evidence" value="ECO:0007669"/>
    <property type="project" value="UniProtKB-KW"/>
</dbReference>
<proteinExistence type="predicted"/>
<dbReference type="AlphaFoldDB" id="A0AAV1CQM8"/>
<evidence type="ECO:0000313" key="10">
    <source>
        <dbReference type="Proteomes" id="UP001161247"/>
    </source>
</evidence>
<evidence type="ECO:0000256" key="1">
    <source>
        <dbReference type="ARBA" id="ARBA00000900"/>
    </source>
</evidence>
<feature type="compositionally biased region" description="Polar residues" evidence="7">
    <location>
        <begin position="42"/>
        <end position="70"/>
    </location>
</feature>
<dbReference type="SUPFAM" id="SSF57850">
    <property type="entry name" value="RING/U-box"/>
    <property type="match status" value="1"/>
</dbReference>
<keyword evidence="10" id="KW-1185">Reference proteome</keyword>
<dbReference type="EMBL" id="OX459120">
    <property type="protein sequence ID" value="CAI9097954.1"/>
    <property type="molecule type" value="Genomic_DNA"/>
</dbReference>
<dbReference type="PANTHER" id="PTHR16047:SF13">
    <property type="entry name" value="E3 UBIQUITIN-PROTEIN LIGASE RFWD3"/>
    <property type="match status" value="1"/>
</dbReference>
<evidence type="ECO:0000313" key="9">
    <source>
        <dbReference type="EMBL" id="CAI9097954.1"/>
    </source>
</evidence>
<feature type="region of interest" description="Disordered" evidence="7">
    <location>
        <begin position="39"/>
        <end position="94"/>
    </location>
</feature>
<name>A0AAV1CQM8_OLDCO</name>
<dbReference type="InterPro" id="IPR037381">
    <property type="entry name" value="RFWD3"/>
</dbReference>
<dbReference type="Gene3D" id="3.30.40.10">
    <property type="entry name" value="Zinc/RING finger domain, C3HC4 (zinc finger)"/>
    <property type="match status" value="1"/>
</dbReference>
<evidence type="ECO:0000256" key="7">
    <source>
        <dbReference type="SAM" id="MobiDB-lite"/>
    </source>
</evidence>
<dbReference type="Pfam" id="PF23419">
    <property type="entry name" value="WD40_RFWD3"/>
    <property type="match status" value="1"/>
</dbReference>
<keyword evidence="5" id="KW-0862">Zinc</keyword>
<feature type="domain" description="RING-type" evidence="8">
    <location>
        <begin position="106"/>
        <end position="152"/>
    </location>
</feature>
<keyword evidence="5" id="KW-0479">Metal-binding</keyword>
<evidence type="ECO:0000256" key="5">
    <source>
        <dbReference type="PROSITE-ProRule" id="PRU00175"/>
    </source>
</evidence>
<dbReference type="GO" id="GO:0016604">
    <property type="term" value="C:nuclear body"/>
    <property type="evidence" value="ECO:0007669"/>
    <property type="project" value="UniProtKB-SubCell"/>
</dbReference>
<gene>
    <name evidence="9" type="ORF">OLC1_LOCUS8300</name>
</gene>
<dbReference type="PANTHER" id="PTHR16047">
    <property type="entry name" value="RFWD3 PROTEIN"/>
    <property type="match status" value="1"/>
</dbReference>
<dbReference type="Pfam" id="PF13639">
    <property type="entry name" value="zf-RING_2"/>
    <property type="match status" value="1"/>
</dbReference>
<reference evidence="9" key="1">
    <citation type="submission" date="2023-03" db="EMBL/GenBank/DDBJ databases">
        <authorList>
            <person name="Julca I."/>
        </authorList>
    </citation>
    <scope>NUCLEOTIDE SEQUENCE</scope>
</reference>
<dbReference type="Proteomes" id="UP001161247">
    <property type="component" value="Chromosome 3"/>
</dbReference>
<evidence type="ECO:0000256" key="4">
    <source>
        <dbReference type="ARBA" id="ARBA00034306"/>
    </source>
</evidence>
<evidence type="ECO:0000256" key="3">
    <source>
        <dbReference type="ARBA" id="ARBA00022574"/>
    </source>
</evidence>
<protein>
    <recommendedName>
        <fullName evidence="2">RING-type E3 ubiquitin transferase</fullName>
        <ecNumber evidence="2">2.3.2.27</ecNumber>
    </recommendedName>
</protein>
<feature type="coiled-coil region" evidence="6">
    <location>
        <begin position="172"/>
        <end position="199"/>
    </location>
</feature>
<comment type="catalytic activity">
    <reaction evidence="1">
        <text>S-ubiquitinyl-[E2 ubiquitin-conjugating enzyme]-L-cysteine + [acceptor protein]-L-lysine = [E2 ubiquitin-conjugating enzyme]-L-cysteine + N(6)-ubiquitinyl-[acceptor protein]-L-lysine.</text>
        <dbReference type="EC" id="2.3.2.27"/>
    </reaction>
</comment>
<keyword evidence="6" id="KW-0175">Coiled coil</keyword>
<accession>A0AAV1CQM8</accession>